<dbReference type="InterPro" id="IPR036097">
    <property type="entry name" value="HisK_dim/P_sf"/>
</dbReference>
<keyword evidence="14 16" id="KW-0472">Membrane</keyword>
<dbReference type="AlphaFoldDB" id="A0A7X7R7C5"/>
<dbReference type="InterPro" id="IPR017055">
    <property type="entry name" value="Sig_transdc_His_kinase_DctB"/>
</dbReference>
<dbReference type="FunFam" id="1.10.287.130:FF:000049">
    <property type="entry name" value="C4-dicarboxylate transport sensor protein DctB"/>
    <property type="match status" value="1"/>
</dbReference>
<dbReference type="FunFam" id="3.30.450.20:FF:000127">
    <property type="entry name" value="C4-dicarboxylate transport sensor protein"/>
    <property type="match status" value="1"/>
</dbReference>
<evidence type="ECO:0000256" key="7">
    <source>
        <dbReference type="ARBA" id="ARBA00022679"/>
    </source>
</evidence>
<evidence type="ECO:0000256" key="16">
    <source>
        <dbReference type="SAM" id="Phobius"/>
    </source>
</evidence>
<dbReference type="Gene3D" id="3.30.450.20">
    <property type="entry name" value="PAS domain"/>
    <property type="match status" value="2"/>
</dbReference>
<dbReference type="EMBL" id="JAAYYV010000048">
    <property type="protein sequence ID" value="NLF53143.1"/>
    <property type="molecule type" value="Genomic_DNA"/>
</dbReference>
<sequence>MRPSPHRLPFARAMALLAIVLPLAWAVHAYRLTSGMDELSRHAAQRLALLSASLDAALLRFESLPSTLAQHPLLQALLADPHNPDLLARSNALLEQINDRAGAGMLYLIAADGNTLAASNWRRQDSFVGENYAFRPYFRDALTGSAGRFFAVGATTRVPGFFIAHPVHDPHGVIGVLAVKVELTELERTWADSGESVMVVDGHGVVALTSNADWKFGTLASLTDASRSELERTRQYYSAALTPLAMHWADAGRARIGRAEYVVGSRALDWLDWRMLMLQETAPVRAAAWQSVAGVGLVLSVLLAAGLYWRQRVRRLRERLAAQAELERIVAERTADLAATNEQLLREISERTSAEQRLRSAQRALIEANRLAALGQMAAGVAHEINQPLAAMRSFAGNALTFLERGRLEPLRDNLQQIIGLVERMARLTSQLKVFASRQQASGGSASAAQAMQVVEGWFRERLAKAGVRLATEDAGLQFPLQPQALEQVMSNLVGNALDALVGRTDGRIELRTRISDGRRCLEVADNGPGIDAALRERILQPFFSTKPLGQGLGLGLSIVGDLVEASGGRLEVLDRAGGGALVRASWPVGREGARITKENRA</sequence>
<evidence type="ECO:0000256" key="2">
    <source>
        <dbReference type="ARBA" id="ARBA00004429"/>
    </source>
</evidence>
<keyword evidence="7" id="KW-0808">Transferase</keyword>
<evidence type="ECO:0000256" key="13">
    <source>
        <dbReference type="ARBA" id="ARBA00023012"/>
    </source>
</evidence>
<dbReference type="GO" id="GO:0000155">
    <property type="term" value="F:phosphorelay sensor kinase activity"/>
    <property type="evidence" value="ECO:0007669"/>
    <property type="project" value="InterPro"/>
</dbReference>
<comment type="subcellular location">
    <subcellularLocation>
        <location evidence="2">Cell inner membrane</location>
        <topology evidence="2">Multi-pass membrane protein</topology>
    </subcellularLocation>
</comment>
<comment type="catalytic activity">
    <reaction evidence="1">
        <text>ATP + protein L-histidine = ADP + protein N-phospho-L-histidine.</text>
        <dbReference type="EC" id="2.7.13.3"/>
    </reaction>
</comment>
<keyword evidence="4" id="KW-1003">Cell membrane</keyword>
<evidence type="ECO:0000259" key="17">
    <source>
        <dbReference type="PROSITE" id="PS50109"/>
    </source>
</evidence>
<organism evidence="18 19">
    <name type="scientific">Thauera phenolivorans</name>
    <dbReference type="NCBI Taxonomy" id="1792543"/>
    <lineage>
        <taxon>Bacteria</taxon>
        <taxon>Pseudomonadati</taxon>
        <taxon>Pseudomonadota</taxon>
        <taxon>Betaproteobacteria</taxon>
        <taxon>Rhodocyclales</taxon>
        <taxon>Zoogloeaceae</taxon>
        <taxon>Thauera</taxon>
    </lineage>
</organism>
<evidence type="ECO:0000256" key="1">
    <source>
        <dbReference type="ARBA" id="ARBA00000085"/>
    </source>
</evidence>
<dbReference type="PRINTS" id="PR00344">
    <property type="entry name" value="BCTRLSENSOR"/>
</dbReference>
<evidence type="ECO:0000256" key="9">
    <source>
        <dbReference type="ARBA" id="ARBA00022741"/>
    </source>
</evidence>
<dbReference type="SMART" id="SM00388">
    <property type="entry name" value="HisKA"/>
    <property type="match status" value="1"/>
</dbReference>
<evidence type="ECO:0000256" key="6">
    <source>
        <dbReference type="ARBA" id="ARBA00022553"/>
    </source>
</evidence>
<reference evidence="18 19" key="1">
    <citation type="journal article" date="2020" name="Biotechnol. Biofuels">
        <title>New insights from the biogas microbiome by comprehensive genome-resolved metagenomics of nearly 1600 species originating from multiple anaerobic digesters.</title>
        <authorList>
            <person name="Campanaro S."/>
            <person name="Treu L."/>
            <person name="Rodriguez-R L.M."/>
            <person name="Kovalovszki A."/>
            <person name="Ziels R.M."/>
            <person name="Maus I."/>
            <person name="Zhu X."/>
            <person name="Kougias P.G."/>
            <person name="Basile A."/>
            <person name="Luo G."/>
            <person name="Schluter A."/>
            <person name="Konstantinidis K.T."/>
            <person name="Angelidaki I."/>
        </authorList>
    </citation>
    <scope>NUCLEOTIDE SEQUENCE [LARGE SCALE GENOMIC DNA]</scope>
    <source>
        <strain evidence="18">AS06rmzACSIP_256</strain>
    </source>
</reference>
<dbReference type="InterPro" id="IPR003661">
    <property type="entry name" value="HisK_dim/P_dom"/>
</dbReference>
<feature type="domain" description="Histidine kinase" evidence="17">
    <location>
        <begin position="380"/>
        <end position="591"/>
    </location>
</feature>
<dbReference type="GO" id="GO:0005886">
    <property type="term" value="C:plasma membrane"/>
    <property type="evidence" value="ECO:0007669"/>
    <property type="project" value="UniProtKB-SubCell"/>
</dbReference>
<dbReference type="InterPro" id="IPR036890">
    <property type="entry name" value="HATPase_C_sf"/>
</dbReference>
<dbReference type="InterPro" id="IPR029151">
    <property type="entry name" value="Sensor-like_sf"/>
</dbReference>
<evidence type="ECO:0000313" key="19">
    <source>
        <dbReference type="Proteomes" id="UP000536534"/>
    </source>
</evidence>
<gene>
    <name evidence="18" type="ORF">GX576_01820</name>
</gene>
<comment type="caution">
    <text evidence="18">The sequence shown here is derived from an EMBL/GenBank/DDBJ whole genome shotgun (WGS) entry which is preliminary data.</text>
</comment>
<dbReference type="PROSITE" id="PS50109">
    <property type="entry name" value="HIS_KIN"/>
    <property type="match status" value="1"/>
</dbReference>
<keyword evidence="11" id="KW-0067">ATP-binding</keyword>
<dbReference type="InterPro" id="IPR005467">
    <property type="entry name" value="His_kinase_dom"/>
</dbReference>
<evidence type="ECO:0000256" key="4">
    <source>
        <dbReference type="ARBA" id="ARBA00022475"/>
    </source>
</evidence>
<dbReference type="Pfam" id="PF02518">
    <property type="entry name" value="HATPase_c"/>
    <property type="match status" value="1"/>
</dbReference>
<keyword evidence="12 16" id="KW-1133">Transmembrane helix</keyword>
<evidence type="ECO:0000256" key="8">
    <source>
        <dbReference type="ARBA" id="ARBA00022692"/>
    </source>
</evidence>
<accession>A0A7X7R7C5</accession>
<dbReference type="PANTHER" id="PTHR43065:SF46">
    <property type="entry name" value="C4-DICARBOXYLATE TRANSPORT SENSOR PROTEIN DCTB"/>
    <property type="match status" value="1"/>
</dbReference>
<dbReference type="CDD" id="cd12914">
    <property type="entry name" value="PDC1_DGC_like"/>
    <property type="match status" value="1"/>
</dbReference>
<dbReference type="GO" id="GO:0005524">
    <property type="term" value="F:ATP binding"/>
    <property type="evidence" value="ECO:0007669"/>
    <property type="project" value="UniProtKB-KW"/>
</dbReference>
<evidence type="ECO:0000256" key="15">
    <source>
        <dbReference type="ARBA" id="ARBA00073143"/>
    </source>
</evidence>
<proteinExistence type="predicted"/>
<dbReference type="PIRSF" id="PIRSF036431">
    <property type="entry name" value="STHK_DctB"/>
    <property type="match status" value="1"/>
</dbReference>
<dbReference type="InterPro" id="IPR004358">
    <property type="entry name" value="Sig_transdc_His_kin-like_C"/>
</dbReference>
<keyword evidence="13" id="KW-0902">Two-component regulatory system</keyword>
<dbReference type="Pfam" id="PF02743">
    <property type="entry name" value="dCache_1"/>
    <property type="match status" value="1"/>
</dbReference>
<evidence type="ECO:0000256" key="11">
    <source>
        <dbReference type="ARBA" id="ARBA00022840"/>
    </source>
</evidence>
<keyword evidence="10 18" id="KW-0418">Kinase</keyword>
<dbReference type="Gene3D" id="3.30.565.10">
    <property type="entry name" value="Histidine kinase-like ATPase, C-terminal domain"/>
    <property type="match status" value="1"/>
</dbReference>
<dbReference type="Pfam" id="PF00512">
    <property type="entry name" value="HisKA"/>
    <property type="match status" value="1"/>
</dbReference>
<keyword evidence="8 16" id="KW-0812">Transmembrane</keyword>
<dbReference type="SUPFAM" id="SSF55874">
    <property type="entry name" value="ATPase domain of HSP90 chaperone/DNA topoisomerase II/histidine kinase"/>
    <property type="match status" value="1"/>
</dbReference>
<dbReference type="InterPro" id="IPR003594">
    <property type="entry name" value="HATPase_dom"/>
</dbReference>
<evidence type="ECO:0000256" key="5">
    <source>
        <dbReference type="ARBA" id="ARBA00022519"/>
    </source>
</evidence>
<dbReference type="SMART" id="SM00387">
    <property type="entry name" value="HATPase_c"/>
    <property type="match status" value="1"/>
</dbReference>
<dbReference type="EC" id="2.7.13.3" evidence="3"/>
<evidence type="ECO:0000256" key="10">
    <source>
        <dbReference type="ARBA" id="ARBA00022777"/>
    </source>
</evidence>
<dbReference type="InterPro" id="IPR033479">
    <property type="entry name" value="dCache_1"/>
</dbReference>
<keyword evidence="9" id="KW-0547">Nucleotide-binding</keyword>
<dbReference type="SUPFAM" id="SSF103190">
    <property type="entry name" value="Sensory domain-like"/>
    <property type="match status" value="1"/>
</dbReference>
<dbReference type="Gene3D" id="1.10.287.130">
    <property type="match status" value="1"/>
</dbReference>
<keyword evidence="6" id="KW-0597">Phosphoprotein</keyword>
<protein>
    <recommendedName>
        <fullName evidence="15">C4-dicarboxylate transport sensor protein DctB</fullName>
        <ecNumber evidence="3">2.7.13.3</ecNumber>
    </recommendedName>
</protein>
<keyword evidence="5" id="KW-0997">Cell inner membrane</keyword>
<name>A0A7X7R7C5_9RHOO</name>
<dbReference type="SUPFAM" id="SSF47384">
    <property type="entry name" value="Homodimeric domain of signal transducing histidine kinase"/>
    <property type="match status" value="1"/>
</dbReference>
<dbReference type="PANTHER" id="PTHR43065">
    <property type="entry name" value="SENSOR HISTIDINE KINASE"/>
    <property type="match status" value="1"/>
</dbReference>
<evidence type="ECO:0000256" key="14">
    <source>
        <dbReference type="ARBA" id="ARBA00023136"/>
    </source>
</evidence>
<evidence type="ECO:0000313" key="18">
    <source>
        <dbReference type="EMBL" id="NLF53143.1"/>
    </source>
</evidence>
<evidence type="ECO:0000256" key="3">
    <source>
        <dbReference type="ARBA" id="ARBA00012438"/>
    </source>
</evidence>
<dbReference type="Proteomes" id="UP000536534">
    <property type="component" value="Unassembled WGS sequence"/>
</dbReference>
<dbReference type="CDD" id="cd00082">
    <property type="entry name" value="HisKA"/>
    <property type="match status" value="1"/>
</dbReference>
<feature type="transmembrane region" description="Helical" evidence="16">
    <location>
        <begin position="287"/>
        <end position="309"/>
    </location>
</feature>
<evidence type="ECO:0000256" key="12">
    <source>
        <dbReference type="ARBA" id="ARBA00022989"/>
    </source>
</evidence>